<dbReference type="Proteomes" id="UP000293764">
    <property type="component" value="Unassembled WGS sequence"/>
</dbReference>
<dbReference type="InterPro" id="IPR052028">
    <property type="entry name" value="HipA_Ser/Thr_kinase"/>
</dbReference>
<evidence type="ECO:0000256" key="1">
    <source>
        <dbReference type="ARBA" id="ARBA00010164"/>
    </source>
</evidence>
<evidence type="ECO:0000256" key="2">
    <source>
        <dbReference type="ARBA" id="ARBA00022679"/>
    </source>
</evidence>
<gene>
    <name evidence="6" type="ORF">EUA98_11355</name>
</gene>
<name>A0A4Q5MYV2_9MICO</name>
<proteinExistence type="inferred from homology"/>
<sequence length="408" mass="43931">MTGADATQVSVALRIGEQDVHAGTAFIQERRGALSTTFTYTPAFQSDTRGFSISPDLPLTAGRHHLTGLPGVFADSAPDRWGHNLIAKRVRGEARHDGRPVPTVLEVDNLLGVSDLTRQGALRFRLDDGPFLAADSHVPTLIELPKLLRAADAISTGNEGDTLAAVKVLLDAGTGSLGGARPKASVRDGERLLIAKFPHPGDQWDVMAWEKTVLDLAERVGIAVPRRRLVSIDGRHALLLDRFDRIGAQRVHYLSAMSLVGGHDGTTYDYLEVAEALARHGATVAADLAQLWLRIAFFLAVNNTDDHLRNHGFLRARAGWSLAPAFDVNPNPDPRAQPVTSIGFASGSRAVRRQALLACAGDFGLSPQVAKEKLATVTASVNNWRQVAASNDIQAGEQDLFTDCFQAE</sequence>
<organism evidence="6 7">
    <name type="scientific">Pengzhenrongella frigida</name>
    <dbReference type="NCBI Taxonomy" id="1259133"/>
    <lineage>
        <taxon>Bacteria</taxon>
        <taxon>Bacillati</taxon>
        <taxon>Actinomycetota</taxon>
        <taxon>Actinomycetes</taxon>
        <taxon>Micrococcales</taxon>
        <taxon>Pengzhenrongella</taxon>
    </lineage>
</organism>
<feature type="domain" description="HipA-like C-terminal" evidence="4">
    <location>
        <begin position="176"/>
        <end position="382"/>
    </location>
</feature>
<evidence type="ECO:0000313" key="6">
    <source>
        <dbReference type="EMBL" id="RYV50859.1"/>
    </source>
</evidence>
<dbReference type="PANTHER" id="PTHR37419:SF8">
    <property type="entry name" value="TOXIN YJJJ"/>
    <property type="match status" value="1"/>
</dbReference>
<dbReference type="InterPro" id="IPR017508">
    <property type="entry name" value="HipA_N1"/>
</dbReference>
<dbReference type="InterPro" id="IPR012893">
    <property type="entry name" value="HipA-like_C"/>
</dbReference>
<evidence type="ECO:0000256" key="3">
    <source>
        <dbReference type="ARBA" id="ARBA00022777"/>
    </source>
</evidence>
<evidence type="ECO:0000259" key="5">
    <source>
        <dbReference type="Pfam" id="PF13657"/>
    </source>
</evidence>
<keyword evidence="2" id="KW-0808">Transferase</keyword>
<dbReference type="Pfam" id="PF07804">
    <property type="entry name" value="HipA_C"/>
    <property type="match status" value="1"/>
</dbReference>
<keyword evidence="3" id="KW-0418">Kinase</keyword>
<evidence type="ECO:0000259" key="4">
    <source>
        <dbReference type="Pfam" id="PF07804"/>
    </source>
</evidence>
<dbReference type="AlphaFoldDB" id="A0A4Q5MYV2"/>
<feature type="domain" description="HipA N-terminal subdomain 1" evidence="5">
    <location>
        <begin position="28"/>
        <end position="91"/>
    </location>
</feature>
<dbReference type="Pfam" id="PF13657">
    <property type="entry name" value="Couple_hipA"/>
    <property type="match status" value="1"/>
</dbReference>
<dbReference type="PANTHER" id="PTHR37419">
    <property type="entry name" value="SERINE/THREONINE-PROTEIN KINASE TOXIN HIPA"/>
    <property type="match status" value="1"/>
</dbReference>
<reference evidence="6 7" key="1">
    <citation type="submission" date="2019-01" db="EMBL/GenBank/DDBJ databases">
        <title>Novel species of Cellulomonas.</title>
        <authorList>
            <person name="Liu Q."/>
            <person name="Xin Y.-H."/>
        </authorList>
    </citation>
    <scope>NUCLEOTIDE SEQUENCE [LARGE SCALE GENOMIC DNA]</scope>
    <source>
        <strain evidence="6 7">HLT2-17</strain>
    </source>
</reference>
<dbReference type="GO" id="GO:0005829">
    <property type="term" value="C:cytosol"/>
    <property type="evidence" value="ECO:0007669"/>
    <property type="project" value="TreeGrafter"/>
</dbReference>
<comment type="similarity">
    <text evidence="1">Belongs to the HipA Ser/Thr kinase family.</text>
</comment>
<evidence type="ECO:0000313" key="7">
    <source>
        <dbReference type="Proteomes" id="UP000293764"/>
    </source>
</evidence>
<dbReference type="EMBL" id="SDWW01000025">
    <property type="protein sequence ID" value="RYV50859.1"/>
    <property type="molecule type" value="Genomic_DNA"/>
</dbReference>
<keyword evidence="7" id="KW-1185">Reference proteome</keyword>
<comment type="caution">
    <text evidence="6">The sequence shown here is derived from an EMBL/GenBank/DDBJ whole genome shotgun (WGS) entry which is preliminary data.</text>
</comment>
<dbReference type="OrthoDB" id="3182374at2"/>
<dbReference type="RefSeq" id="WP_130102800.1">
    <property type="nucleotide sequence ID" value="NZ_SDWW01000025.1"/>
</dbReference>
<dbReference type="GO" id="GO:0004674">
    <property type="term" value="F:protein serine/threonine kinase activity"/>
    <property type="evidence" value="ECO:0007669"/>
    <property type="project" value="TreeGrafter"/>
</dbReference>
<accession>A0A4Q5MYV2</accession>
<protein>
    <submittedName>
        <fullName evidence="6">Type II toxin-antitoxin system HipA family toxin</fullName>
    </submittedName>
</protein>